<evidence type="ECO:0000313" key="16">
    <source>
        <dbReference type="EMBL" id="QTD50440.1"/>
    </source>
</evidence>
<organism evidence="16 17">
    <name type="scientific">Sulfidibacter corallicola</name>
    <dbReference type="NCBI Taxonomy" id="2818388"/>
    <lineage>
        <taxon>Bacteria</taxon>
        <taxon>Pseudomonadati</taxon>
        <taxon>Acidobacteriota</taxon>
        <taxon>Holophagae</taxon>
        <taxon>Acanthopleuribacterales</taxon>
        <taxon>Acanthopleuribacteraceae</taxon>
        <taxon>Sulfidibacter</taxon>
    </lineage>
</organism>
<dbReference type="GO" id="GO:0005874">
    <property type="term" value="C:microtubule"/>
    <property type="evidence" value="ECO:0007669"/>
    <property type="project" value="UniProtKB-KW"/>
</dbReference>
<dbReference type="RefSeq" id="WP_237380138.1">
    <property type="nucleotide sequence ID" value="NZ_CP071793.1"/>
</dbReference>
<dbReference type="Pfam" id="PF00069">
    <property type="entry name" value="Pkinase"/>
    <property type="match status" value="1"/>
</dbReference>
<keyword evidence="6 13" id="KW-0547">Nucleotide-binding</keyword>
<keyword evidence="14" id="KW-0812">Transmembrane</keyword>
<evidence type="ECO:0000256" key="8">
    <source>
        <dbReference type="ARBA" id="ARBA00022840"/>
    </source>
</evidence>
<dbReference type="Pfam" id="PF13374">
    <property type="entry name" value="TPR_10"/>
    <property type="match status" value="1"/>
</dbReference>
<dbReference type="Gene3D" id="1.25.40.10">
    <property type="entry name" value="Tetratricopeptide repeat domain"/>
    <property type="match status" value="3"/>
</dbReference>
<keyword evidence="16" id="KW-0808">Transferase</keyword>
<dbReference type="EMBL" id="CP071793">
    <property type="protein sequence ID" value="QTD50440.1"/>
    <property type="molecule type" value="Genomic_DNA"/>
</dbReference>
<dbReference type="SMART" id="SM00220">
    <property type="entry name" value="S_TKc"/>
    <property type="match status" value="1"/>
</dbReference>
<evidence type="ECO:0000256" key="14">
    <source>
        <dbReference type="SAM" id="Phobius"/>
    </source>
</evidence>
<dbReference type="PROSITE" id="PS00107">
    <property type="entry name" value="PROTEIN_KINASE_ATP"/>
    <property type="match status" value="1"/>
</dbReference>
<dbReference type="PANTHER" id="PTHR45783">
    <property type="entry name" value="KINESIN LIGHT CHAIN"/>
    <property type="match status" value="1"/>
</dbReference>
<evidence type="ECO:0000256" key="1">
    <source>
        <dbReference type="ARBA" id="ARBA00004245"/>
    </source>
</evidence>
<keyword evidence="9" id="KW-0175">Coiled coil</keyword>
<dbReference type="InterPro" id="IPR002151">
    <property type="entry name" value="Kinesin_light"/>
</dbReference>
<keyword evidence="14" id="KW-1133">Transmembrane helix</keyword>
<dbReference type="GO" id="GO:0004674">
    <property type="term" value="F:protein serine/threonine kinase activity"/>
    <property type="evidence" value="ECO:0007669"/>
    <property type="project" value="UniProtKB-KW"/>
</dbReference>
<dbReference type="InterPro" id="IPR017441">
    <property type="entry name" value="Protein_kinase_ATP_BS"/>
</dbReference>
<dbReference type="KEGG" id="scor:J3U87_33065"/>
<keyword evidence="4" id="KW-0493">Microtubule</keyword>
<evidence type="ECO:0000256" key="12">
    <source>
        <dbReference type="PROSITE-ProRule" id="PRU00339"/>
    </source>
</evidence>
<keyword evidence="7 12" id="KW-0802">TPR repeat</keyword>
<dbReference type="CDD" id="cd14014">
    <property type="entry name" value="STKc_PknB_like"/>
    <property type="match status" value="1"/>
</dbReference>
<dbReference type="Pfam" id="PF13424">
    <property type="entry name" value="TPR_12"/>
    <property type="match status" value="3"/>
</dbReference>
<dbReference type="Proteomes" id="UP000663929">
    <property type="component" value="Chromosome"/>
</dbReference>
<dbReference type="InterPro" id="IPR011009">
    <property type="entry name" value="Kinase-like_dom_sf"/>
</dbReference>
<dbReference type="AlphaFoldDB" id="A0A8A4TLK9"/>
<dbReference type="InterPro" id="IPR008271">
    <property type="entry name" value="Ser/Thr_kinase_AS"/>
</dbReference>
<gene>
    <name evidence="16" type="ORF">J3U87_33065</name>
</gene>
<keyword evidence="10" id="KW-0505">Motor protein</keyword>
<evidence type="ECO:0000256" key="13">
    <source>
        <dbReference type="PROSITE-ProRule" id="PRU10141"/>
    </source>
</evidence>
<comment type="similarity">
    <text evidence="2">Belongs to the kinesin light chain family.</text>
</comment>
<dbReference type="InterPro" id="IPR019734">
    <property type="entry name" value="TPR_rpt"/>
</dbReference>
<keyword evidence="16" id="KW-0418">Kinase</keyword>
<evidence type="ECO:0000256" key="5">
    <source>
        <dbReference type="ARBA" id="ARBA00022737"/>
    </source>
</evidence>
<keyword evidence="17" id="KW-1185">Reference proteome</keyword>
<keyword evidence="8 13" id="KW-0067">ATP-binding</keyword>
<evidence type="ECO:0000256" key="7">
    <source>
        <dbReference type="ARBA" id="ARBA00022803"/>
    </source>
</evidence>
<feature type="binding site" evidence="13">
    <location>
        <position position="116"/>
    </location>
    <ligand>
        <name>ATP</name>
        <dbReference type="ChEBI" id="CHEBI:30616"/>
    </ligand>
</feature>
<dbReference type="PANTHER" id="PTHR45783:SF3">
    <property type="entry name" value="KINESIN LIGHT CHAIN"/>
    <property type="match status" value="1"/>
</dbReference>
<comment type="subcellular location">
    <subcellularLocation>
        <location evidence="1">Cytoplasm</location>
        <location evidence="1">Cytoskeleton</location>
    </subcellularLocation>
</comment>
<dbReference type="PROSITE" id="PS50011">
    <property type="entry name" value="PROTEIN_KINASE_DOM"/>
    <property type="match status" value="1"/>
</dbReference>
<dbReference type="GO" id="GO:0007018">
    <property type="term" value="P:microtubule-based movement"/>
    <property type="evidence" value="ECO:0007669"/>
    <property type="project" value="TreeGrafter"/>
</dbReference>
<evidence type="ECO:0000259" key="15">
    <source>
        <dbReference type="PROSITE" id="PS50011"/>
    </source>
</evidence>
<evidence type="ECO:0000256" key="3">
    <source>
        <dbReference type="ARBA" id="ARBA00022490"/>
    </source>
</evidence>
<sequence length="876" mass="97315">MNEKGTLDAAAWARIQSLFHEALSLPEDERAAFLERLTEEAPLVLANLRGMLAVDAGEASVMDRGLAAAAGSVLEGTAPRIAQFGPYRTESILGRGGMGVVYRAVRRDPDARVAIKVLRDPFLSPARQERFQREQQILTRLNHPAIARLYEANTLEDGTPYFVMELVEGTTLVDHCRATGADLYERLDLFRQVCRGVLEAHRHAVIHRDLKPSNIMVTREEASGTARIKLLDFGIAKELRDPTTDVTQTEAELRLMTPAYASPEQIRGEQIGVATDVYSLGVILYELLTGRMPFDLSRLSPGQAEACLLTAEPEKPSIRALRGEEGGLKPVLVPGNQDWQDLDAICLTAMHRDLKRRYASVEVLLQDLDRFFQHEPLMARPDSTSYRLGKFLKRHTRDVVAVALVAIVLAGLTAFYTWRLRLARDAALAEAHKSARIHRFMLDLFEDGEGAGPERSLTVAELMDRSVAKADAFDADPEIQSSLYQTLGEIYRSLGKLEQAEQLIARTLAMRKARLGVDHPDTASSLTSLGLLRQAQDKPGEAEDLTRQALEVLRRHFSKDHPRVAEGMSALGFVLADARKFEEAIGLLEGAVAVLARKGERPVYALALERLANARALNGEYALSEAINERLLALNESLFTTKHPNYADTLINQAWNHRMQGHFDKAERLYRQALEINLHYHGDQHLVTASNRALLGGVLEHLKKYDEATLHLGKALAIRKRLLGPHHSRVAVTLNGLANVALNRGDYATAEAMYKETLVVYRGAERPRPDWIGTGLSNLGSLYYRQGKYGLAERHAREALASYAKVLPPDHLEIAIVRTKLGVFLMHQACYVEARRELIHAYETLAGKPDPNAFWLAFAGSSLDDVLAVLEVAESQ</sequence>
<evidence type="ECO:0000256" key="11">
    <source>
        <dbReference type="ARBA" id="ARBA00023212"/>
    </source>
</evidence>
<proteinExistence type="inferred from homology"/>
<dbReference type="PROSITE" id="PS50005">
    <property type="entry name" value="TPR"/>
    <property type="match status" value="1"/>
</dbReference>
<dbReference type="GO" id="GO:0005524">
    <property type="term" value="F:ATP binding"/>
    <property type="evidence" value="ECO:0007669"/>
    <property type="project" value="UniProtKB-UniRule"/>
</dbReference>
<dbReference type="InterPro" id="IPR011990">
    <property type="entry name" value="TPR-like_helical_dom_sf"/>
</dbReference>
<dbReference type="GO" id="GO:0005737">
    <property type="term" value="C:cytoplasm"/>
    <property type="evidence" value="ECO:0007669"/>
    <property type="project" value="TreeGrafter"/>
</dbReference>
<keyword evidence="11" id="KW-0206">Cytoskeleton</keyword>
<dbReference type="SUPFAM" id="SSF48452">
    <property type="entry name" value="TPR-like"/>
    <property type="match status" value="4"/>
</dbReference>
<dbReference type="SUPFAM" id="SSF56112">
    <property type="entry name" value="Protein kinase-like (PK-like)"/>
    <property type="match status" value="1"/>
</dbReference>
<reference evidence="16" key="1">
    <citation type="submission" date="2021-03" db="EMBL/GenBank/DDBJ databases">
        <title>Acanthopleuribacteraceae sp. M133.</title>
        <authorList>
            <person name="Wang G."/>
        </authorList>
    </citation>
    <scope>NUCLEOTIDE SEQUENCE</scope>
    <source>
        <strain evidence="16">M133</strain>
    </source>
</reference>
<name>A0A8A4TLK9_SULCO</name>
<accession>A0A8A4TLK9</accession>
<keyword evidence="16" id="KW-0723">Serine/threonine-protein kinase</keyword>
<keyword evidence="3" id="KW-0963">Cytoplasm</keyword>
<evidence type="ECO:0000313" key="17">
    <source>
        <dbReference type="Proteomes" id="UP000663929"/>
    </source>
</evidence>
<evidence type="ECO:0000256" key="10">
    <source>
        <dbReference type="ARBA" id="ARBA00023175"/>
    </source>
</evidence>
<keyword evidence="5" id="KW-0677">Repeat</keyword>
<dbReference type="GO" id="GO:0005871">
    <property type="term" value="C:kinesin complex"/>
    <property type="evidence" value="ECO:0007669"/>
    <property type="project" value="InterPro"/>
</dbReference>
<dbReference type="SMART" id="SM00028">
    <property type="entry name" value="TPR"/>
    <property type="match status" value="7"/>
</dbReference>
<dbReference type="Gene3D" id="1.10.510.10">
    <property type="entry name" value="Transferase(Phosphotransferase) domain 1"/>
    <property type="match status" value="1"/>
</dbReference>
<evidence type="ECO:0000256" key="2">
    <source>
        <dbReference type="ARBA" id="ARBA00009622"/>
    </source>
</evidence>
<evidence type="ECO:0000256" key="9">
    <source>
        <dbReference type="ARBA" id="ARBA00023054"/>
    </source>
</evidence>
<feature type="domain" description="Protein kinase" evidence="15">
    <location>
        <begin position="87"/>
        <end position="372"/>
    </location>
</feature>
<evidence type="ECO:0000256" key="6">
    <source>
        <dbReference type="ARBA" id="ARBA00022741"/>
    </source>
</evidence>
<feature type="transmembrane region" description="Helical" evidence="14">
    <location>
        <begin position="399"/>
        <end position="418"/>
    </location>
</feature>
<feature type="repeat" description="TPR" evidence="12">
    <location>
        <begin position="481"/>
        <end position="514"/>
    </location>
</feature>
<dbReference type="GO" id="GO:0019894">
    <property type="term" value="F:kinesin binding"/>
    <property type="evidence" value="ECO:0007669"/>
    <property type="project" value="TreeGrafter"/>
</dbReference>
<dbReference type="InterPro" id="IPR000719">
    <property type="entry name" value="Prot_kinase_dom"/>
</dbReference>
<protein>
    <submittedName>
        <fullName evidence="16">Serine/threonine protein kinase</fullName>
    </submittedName>
</protein>
<evidence type="ECO:0000256" key="4">
    <source>
        <dbReference type="ARBA" id="ARBA00022701"/>
    </source>
</evidence>
<keyword evidence="14" id="KW-0472">Membrane</keyword>
<dbReference type="PROSITE" id="PS00108">
    <property type="entry name" value="PROTEIN_KINASE_ST"/>
    <property type="match status" value="1"/>
</dbReference>